<protein>
    <submittedName>
        <fullName evidence="1">Uncharacterized protein</fullName>
    </submittedName>
</protein>
<proteinExistence type="predicted"/>
<comment type="caution">
    <text evidence="1">The sequence shown here is derived from an EMBL/GenBank/DDBJ whole genome shotgun (WGS) entry which is preliminary data.</text>
</comment>
<keyword evidence="2" id="KW-1185">Reference proteome</keyword>
<dbReference type="EMBL" id="LIAE01010197">
    <property type="protein sequence ID" value="PAV65774.1"/>
    <property type="molecule type" value="Genomic_DNA"/>
</dbReference>
<gene>
    <name evidence="1" type="ORF">WR25_17430</name>
</gene>
<dbReference type="AlphaFoldDB" id="A0A2A2JVS2"/>
<reference evidence="1 2" key="1">
    <citation type="journal article" date="2017" name="Curr. Biol.">
        <title>Genome architecture and evolution of a unichromosomal asexual nematode.</title>
        <authorList>
            <person name="Fradin H."/>
            <person name="Zegar C."/>
            <person name="Gutwein M."/>
            <person name="Lucas J."/>
            <person name="Kovtun M."/>
            <person name="Corcoran D."/>
            <person name="Baugh L.R."/>
            <person name="Kiontke K."/>
            <person name="Gunsalus K."/>
            <person name="Fitch D.H."/>
            <person name="Piano F."/>
        </authorList>
    </citation>
    <scope>NUCLEOTIDE SEQUENCE [LARGE SCALE GENOMIC DNA]</scope>
    <source>
        <strain evidence="1">PF1309</strain>
    </source>
</reference>
<name>A0A2A2JVS2_9BILA</name>
<dbReference type="Proteomes" id="UP000218231">
    <property type="component" value="Unassembled WGS sequence"/>
</dbReference>
<evidence type="ECO:0000313" key="2">
    <source>
        <dbReference type="Proteomes" id="UP000218231"/>
    </source>
</evidence>
<organism evidence="1 2">
    <name type="scientific">Diploscapter pachys</name>
    <dbReference type="NCBI Taxonomy" id="2018661"/>
    <lineage>
        <taxon>Eukaryota</taxon>
        <taxon>Metazoa</taxon>
        <taxon>Ecdysozoa</taxon>
        <taxon>Nematoda</taxon>
        <taxon>Chromadorea</taxon>
        <taxon>Rhabditida</taxon>
        <taxon>Rhabditina</taxon>
        <taxon>Rhabditomorpha</taxon>
        <taxon>Rhabditoidea</taxon>
        <taxon>Rhabditidae</taxon>
        <taxon>Diploscapter</taxon>
    </lineage>
</organism>
<accession>A0A2A2JVS2</accession>
<evidence type="ECO:0000313" key="1">
    <source>
        <dbReference type="EMBL" id="PAV65774.1"/>
    </source>
</evidence>
<sequence>MTTRNDLAEEVFGECIRKKDHEQLSKRVTLEAITDEKVHEINDKVIEQLDDEEQVYLSIDTTDSDKHDAQIIYPSESCIVIMDLGYHRMR</sequence>